<proteinExistence type="predicted"/>
<protein>
    <submittedName>
        <fullName evidence="2">Uncharacterized protein</fullName>
    </submittedName>
</protein>
<dbReference type="EMBL" id="CAJGYO010000002">
    <property type="protein sequence ID" value="CAD6212985.1"/>
    <property type="molecule type" value="Genomic_DNA"/>
</dbReference>
<organism evidence="2 3">
    <name type="scientific">Miscanthus lutarioriparius</name>
    <dbReference type="NCBI Taxonomy" id="422564"/>
    <lineage>
        <taxon>Eukaryota</taxon>
        <taxon>Viridiplantae</taxon>
        <taxon>Streptophyta</taxon>
        <taxon>Embryophyta</taxon>
        <taxon>Tracheophyta</taxon>
        <taxon>Spermatophyta</taxon>
        <taxon>Magnoliopsida</taxon>
        <taxon>Liliopsida</taxon>
        <taxon>Poales</taxon>
        <taxon>Poaceae</taxon>
        <taxon>PACMAD clade</taxon>
        <taxon>Panicoideae</taxon>
        <taxon>Andropogonodae</taxon>
        <taxon>Andropogoneae</taxon>
        <taxon>Saccharinae</taxon>
        <taxon>Miscanthus</taxon>
    </lineage>
</organism>
<dbReference type="Proteomes" id="UP000604825">
    <property type="component" value="Unassembled WGS sequence"/>
</dbReference>
<name>A0A811MUY4_9POAL</name>
<feature type="compositionally biased region" description="Basic and acidic residues" evidence="1">
    <location>
        <begin position="124"/>
        <end position="138"/>
    </location>
</feature>
<evidence type="ECO:0000313" key="3">
    <source>
        <dbReference type="Proteomes" id="UP000604825"/>
    </source>
</evidence>
<keyword evidence="3" id="KW-1185">Reference proteome</keyword>
<comment type="caution">
    <text evidence="2">The sequence shown here is derived from an EMBL/GenBank/DDBJ whole genome shotgun (WGS) entry which is preliminary data.</text>
</comment>
<accession>A0A811MUY4</accession>
<evidence type="ECO:0000313" key="2">
    <source>
        <dbReference type="EMBL" id="CAD6212985.1"/>
    </source>
</evidence>
<sequence length="185" mass="20272">MQKPLSTTAVAVKATVLPMSCSAVAASAIRVMRCVMRLPHGEYPRSSSSAWSSKARVVVVERQHHRLRPAHRLPSAAAVGTLHVQPAPPHPSSGPPKPPQIHPHPARLEMLLHGGRRKSRRGKTVRERERRKVREGNIRLRPCRPTDEEEGAMQREAAEPRRERSGGKGLRRSGGVAHSRPGAAA</sequence>
<feature type="compositionally biased region" description="Basic and acidic residues" evidence="1">
    <location>
        <begin position="152"/>
        <end position="166"/>
    </location>
</feature>
<feature type="compositionally biased region" description="Basic residues" evidence="1">
    <location>
        <begin position="114"/>
        <end position="123"/>
    </location>
</feature>
<dbReference type="AlphaFoldDB" id="A0A811MUY4"/>
<evidence type="ECO:0000256" key="1">
    <source>
        <dbReference type="SAM" id="MobiDB-lite"/>
    </source>
</evidence>
<reference evidence="2" key="1">
    <citation type="submission" date="2020-10" db="EMBL/GenBank/DDBJ databases">
        <authorList>
            <person name="Han B."/>
            <person name="Lu T."/>
            <person name="Zhao Q."/>
            <person name="Huang X."/>
            <person name="Zhao Y."/>
        </authorList>
    </citation>
    <scope>NUCLEOTIDE SEQUENCE</scope>
</reference>
<feature type="compositionally biased region" description="Pro residues" evidence="1">
    <location>
        <begin position="86"/>
        <end position="102"/>
    </location>
</feature>
<feature type="region of interest" description="Disordered" evidence="1">
    <location>
        <begin position="82"/>
        <end position="185"/>
    </location>
</feature>
<gene>
    <name evidence="2" type="ORF">NCGR_LOCUS8700</name>
</gene>